<gene>
    <name evidence="4" type="ORF">CEY16_10205</name>
</gene>
<dbReference type="PANTHER" id="PTHR43877:SF2">
    <property type="entry name" value="AMINOALKYLPHOSPHONATE N-ACETYLTRANSFERASE-RELATED"/>
    <property type="match status" value="1"/>
</dbReference>
<comment type="caution">
    <text evidence="4">The sequence shown here is derived from an EMBL/GenBank/DDBJ whole genome shotgun (WGS) entry which is preliminary data.</text>
</comment>
<evidence type="ECO:0000313" key="4">
    <source>
        <dbReference type="EMBL" id="PKR77110.1"/>
    </source>
</evidence>
<evidence type="ECO:0000259" key="3">
    <source>
        <dbReference type="PROSITE" id="PS51186"/>
    </source>
</evidence>
<dbReference type="GO" id="GO:0016747">
    <property type="term" value="F:acyltransferase activity, transferring groups other than amino-acyl groups"/>
    <property type="evidence" value="ECO:0007669"/>
    <property type="project" value="InterPro"/>
</dbReference>
<dbReference type="Proteomes" id="UP000243524">
    <property type="component" value="Unassembled WGS sequence"/>
</dbReference>
<dbReference type="InterPro" id="IPR050832">
    <property type="entry name" value="Bact_Acetyltransf"/>
</dbReference>
<dbReference type="PROSITE" id="PS51186">
    <property type="entry name" value="GNAT"/>
    <property type="match status" value="1"/>
</dbReference>
<dbReference type="OrthoDB" id="9797826at2"/>
<dbReference type="InterPro" id="IPR000182">
    <property type="entry name" value="GNAT_dom"/>
</dbReference>
<dbReference type="Gene3D" id="3.40.630.30">
    <property type="match status" value="1"/>
</dbReference>
<dbReference type="SUPFAM" id="SSF55729">
    <property type="entry name" value="Acyl-CoA N-acyltransferases (Nat)"/>
    <property type="match status" value="1"/>
</dbReference>
<evidence type="ECO:0000256" key="2">
    <source>
        <dbReference type="ARBA" id="ARBA00023315"/>
    </source>
</evidence>
<protein>
    <submittedName>
        <fullName evidence="4">GNAT family N-acetyltransferase</fullName>
    </submittedName>
</protein>
<keyword evidence="1 4" id="KW-0808">Transferase</keyword>
<dbReference type="EMBL" id="PJNH01000003">
    <property type="protein sequence ID" value="PKR77110.1"/>
    <property type="molecule type" value="Genomic_DNA"/>
</dbReference>
<organism evidence="4 5">
    <name type="scientific">Halalkalibacillus sediminis</name>
    <dbReference type="NCBI Taxonomy" id="2018042"/>
    <lineage>
        <taxon>Bacteria</taxon>
        <taxon>Bacillati</taxon>
        <taxon>Bacillota</taxon>
        <taxon>Bacilli</taxon>
        <taxon>Bacillales</taxon>
        <taxon>Bacillaceae</taxon>
        <taxon>Halalkalibacillus</taxon>
    </lineage>
</organism>
<accession>A0A2I0QSM5</accession>
<keyword evidence="2" id="KW-0012">Acyltransferase</keyword>
<dbReference type="PANTHER" id="PTHR43877">
    <property type="entry name" value="AMINOALKYLPHOSPHONATE N-ACETYLTRANSFERASE-RELATED-RELATED"/>
    <property type="match status" value="1"/>
</dbReference>
<keyword evidence="5" id="KW-1185">Reference proteome</keyword>
<dbReference type="InterPro" id="IPR016181">
    <property type="entry name" value="Acyl_CoA_acyltransferase"/>
</dbReference>
<dbReference type="Pfam" id="PF00583">
    <property type="entry name" value="Acetyltransf_1"/>
    <property type="match status" value="1"/>
</dbReference>
<proteinExistence type="predicted"/>
<name>A0A2I0QSM5_9BACI</name>
<dbReference type="CDD" id="cd04301">
    <property type="entry name" value="NAT_SF"/>
    <property type="match status" value="1"/>
</dbReference>
<dbReference type="RefSeq" id="WP_101331913.1">
    <property type="nucleotide sequence ID" value="NZ_PJNH01000003.1"/>
</dbReference>
<dbReference type="AlphaFoldDB" id="A0A2I0QSM5"/>
<reference evidence="4 5" key="1">
    <citation type="submission" date="2017-06" db="EMBL/GenBank/DDBJ databases">
        <title>the draft geome sequence of Illustriluteabacillus marina B3227.</title>
        <authorList>
            <person name="He R.-H."/>
            <person name="Du Z.-J."/>
        </authorList>
    </citation>
    <scope>NUCLEOTIDE SEQUENCE [LARGE SCALE GENOMIC DNA]</scope>
    <source>
        <strain evidence="4 5">B3227</strain>
    </source>
</reference>
<evidence type="ECO:0000256" key="1">
    <source>
        <dbReference type="ARBA" id="ARBA00022679"/>
    </source>
</evidence>
<sequence>MIRKAESRDIESLAILMGELGYPTSPDEMEKRMERINNQGNYLTLVCEKDKEIIGMIGMMHCFRYEKTDSYVRIVAYVVDGRFRGRGIGKELLNEAEEWAHQNDAVMVTLNSGNRSERDLAHQFYINQGFEASATGFYKKLS</sequence>
<evidence type="ECO:0000313" key="5">
    <source>
        <dbReference type="Proteomes" id="UP000243524"/>
    </source>
</evidence>
<feature type="domain" description="N-acetyltransferase" evidence="3">
    <location>
        <begin position="1"/>
        <end position="142"/>
    </location>
</feature>